<dbReference type="EMBL" id="JAUJYO010000016">
    <property type="protein sequence ID" value="KAK1295189.1"/>
    <property type="molecule type" value="Genomic_DNA"/>
</dbReference>
<dbReference type="Proteomes" id="UP001180020">
    <property type="component" value="Unassembled WGS sequence"/>
</dbReference>
<protein>
    <submittedName>
        <fullName evidence="1">Uncharacterized protein</fullName>
    </submittedName>
</protein>
<name>A0AAV9D350_ACOCL</name>
<accession>A0AAV9D350</accession>
<organism evidence="1 2">
    <name type="scientific">Acorus calamus</name>
    <name type="common">Sweet flag</name>
    <dbReference type="NCBI Taxonomy" id="4465"/>
    <lineage>
        <taxon>Eukaryota</taxon>
        <taxon>Viridiplantae</taxon>
        <taxon>Streptophyta</taxon>
        <taxon>Embryophyta</taxon>
        <taxon>Tracheophyta</taxon>
        <taxon>Spermatophyta</taxon>
        <taxon>Magnoliopsida</taxon>
        <taxon>Liliopsida</taxon>
        <taxon>Acoraceae</taxon>
        <taxon>Acorus</taxon>
    </lineage>
</organism>
<reference evidence="1" key="2">
    <citation type="submission" date="2023-06" db="EMBL/GenBank/DDBJ databases">
        <authorList>
            <person name="Ma L."/>
            <person name="Liu K.-W."/>
            <person name="Li Z."/>
            <person name="Hsiao Y.-Y."/>
            <person name="Qi Y."/>
            <person name="Fu T."/>
            <person name="Tang G."/>
            <person name="Zhang D."/>
            <person name="Sun W.-H."/>
            <person name="Liu D.-K."/>
            <person name="Li Y."/>
            <person name="Chen G.-Z."/>
            <person name="Liu X.-D."/>
            <person name="Liao X.-Y."/>
            <person name="Jiang Y.-T."/>
            <person name="Yu X."/>
            <person name="Hao Y."/>
            <person name="Huang J."/>
            <person name="Zhao X.-W."/>
            <person name="Ke S."/>
            <person name="Chen Y.-Y."/>
            <person name="Wu W.-L."/>
            <person name="Hsu J.-L."/>
            <person name="Lin Y.-F."/>
            <person name="Huang M.-D."/>
            <person name="Li C.-Y."/>
            <person name="Huang L."/>
            <person name="Wang Z.-W."/>
            <person name="Zhao X."/>
            <person name="Zhong W.-Y."/>
            <person name="Peng D.-H."/>
            <person name="Ahmad S."/>
            <person name="Lan S."/>
            <person name="Zhang J.-S."/>
            <person name="Tsai W.-C."/>
            <person name="Van De Peer Y."/>
            <person name="Liu Z.-J."/>
        </authorList>
    </citation>
    <scope>NUCLEOTIDE SEQUENCE</scope>
    <source>
        <strain evidence="1">CP</strain>
        <tissue evidence="1">Leaves</tissue>
    </source>
</reference>
<dbReference type="AlphaFoldDB" id="A0AAV9D350"/>
<comment type="caution">
    <text evidence="1">The sequence shown here is derived from an EMBL/GenBank/DDBJ whole genome shotgun (WGS) entry which is preliminary data.</text>
</comment>
<keyword evidence="2" id="KW-1185">Reference proteome</keyword>
<gene>
    <name evidence="1" type="ORF">QJS10_CPA16g00610</name>
</gene>
<proteinExistence type="predicted"/>
<reference evidence="1" key="1">
    <citation type="journal article" date="2023" name="Nat. Commun.">
        <title>Diploid and tetraploid genomes of Acorus and the evolution of monocots.</title>
        <authorList>
            <person name="Ma L."/>
            <person name="Liu K.W."/>
            <person name="Li Z."/>
            <person name="Hsiao Y.Y."/>
            <person name="Qi Y."/>
            <person name="Fu T."/>
            <person name="Tang G.D."/>
            <person name="Zhang D."/>
            <person name="Sun W.H."/>
            <person name="Liu D.K."/>
            <person name="Li Y."/>
            <person name="Chen G.Z."/>
            <person name="Liu X.D."/>
            <person name="Liao X.Y."/>
            <person name="Jiang Y.T."/>
            <person name="Yu X."/>
            <person name="Hao Y."/>
            <person name="Huang J."/>
            <person name="Zhao X.W."/>
            <person name="Ke S."/>
            <person name="Chen Y.Y."/>
            <person name="Wu W.L."/>
            <person name="Hsu J.L."/>
            <person name="Lin Y.F."/>
            <person name="Huang M.D."/>
            <person name="Li C.Y."/>
            <person name="Huang L."/>
            <person name="Wang Z.W."/>
            <person name="Zhao X."/>
            <person name="Zhong W.Y."/>
            <person name="Peng D.H."/>
            <person name="Ahmad S."/>
            <person name="Lan S."/>
            <person name="Zhang J.S."/>
            <person name="Tsai W.C."/>
            <person name="Van de Peer Y."/>
            <person name="Liu Z.J."/>
        </authorList>
    </citation>
    <scope>NUCLEOTIDE SEQUENCE</scope>
    <source>
        <strain evidence="1">CP</strain>
    </source>
</reference>
<evidence type="ECO:0000313" key="2">
    <source>
        <dbReference type="Proteomes" id="UP001180020"/>
    </source>
</evidence>
<evidence type="ECO:0000313" key="1">
    <source>
        <dbReference type="EMBL" id="KAK1295189.1"/>
    </source>
</evidence>
<sequence>MVSGVLNRVQGDQMMKVGMKWIMWRGRKLSFNLISGHSAKMTNDESDQMMKVGMKWIMWRGRKLSFNLISGHSAKIFKDPMNDPKNA</sequence>